<sequence>MKTQLKTSLKKLSKKKLSTITGGNIEVLSVEDDDDKNNGAGTNNGNGSGNIIGLCCDSASE</sequence>
<organism evidence="1 2">
    <name type="scientific">Chryseobacterium pennipullorum</name>
    <dbReference type="NCBI Taxonomy" id="2258963"/>
    <lineage>
        <taxon>Bacteria</taxon>
        <taxon>Pseudomonadati</taxon>
        <taxon>Bacteroidota</taxon>
        <taxon>Flavobacteriia</taxon>
        <taxon>Flavobacteriales</taxon>
        <taxon>Weeksellaceae</taxon>
        <taxon>Chryseobacterium group</taxon>
        <taxon>Chryseobacterium</taxon>
    </lineage>
</organism>
<protein>
    <submittedName>
        <fullName evidence="1">Uncharacterized protein</fullName>
    </submittedName>
</protein>
<evidence type="ECO:0000313" key="1">
    <source>
        <dbReference type="EMBL" id="REC47247.1"/>
    </source>
</evidence>
<name>A0A3D9B1R0_9FLAO</name>
<dbReference type="AlphaFoldDB" id="A0A3D9B1R0"/>
<reference evidence="1 2" key="1">
    <citation type="submission" date="2018-06" db="EMBL/GenBank/DDBJ databases">
        <title>Novel Chryseobacterium species.</title>
        <authorList>
            <person name="Newman J."/>
            <person name="Hugo C."/>
            <person name="Oosthuizen L."/>
            <person name="Charimba G."/>
        </authorList>
    </citation>
    <scope>NUCLEOTIDE SEQUENCE [LARGE SCALE GENOMIC DNA]</scope>
    <source>
        <strain evidence="1 2">7_F195</strain>
    </source>
</reference>
<dbReference type="InterPro" id="IPR010133">
    <property type="entry name" value="Bacteriocin_signal_seq"/>
</dbReference>
<dbReference type="RefSeq" id="WP_115928457.1">
    <property type="nucleotide sequence ID" value="NZ_QNVV01000009.1"/>
</dbReference>
<evidence type="ECO:0000313" key="2">
    <source>
        <dbReference type="Proteomes" id="UP000256257"/>
    </source>
</evidence>
<dbReference type="NCBIfam" id="TIGR01847">
    <property type="entry name" value="bacteriocin_sig"/>
    <property type="match status" value="1"/>
</dbReference>
<dbReference type="Proteomes" id="UP000256257">
    <property type="component" value="Unassembled WGS sequence"/>
</dbReference>
<proteinExistence type="predicted"/>
<accession>A0A3D9B1R0</accession>
<dbReference type="EMBL" id="QNVV01000009">
    <property type="protein sequence ID" value="REC47247.1"/>
    <property type="molecule type" value="Genomic_DNA"/>
</dbReference>
<keyword evidence="2" id="KW-1185">Reference proteome</keyword>
<comment type="caution">
    <text evidence="1">The sequence shown here is derived from an EMBL/GenBank/DDBJ whole genome shotgun (WGS) entry which is preliminary data.</text>
</comment>
<gene>
    <name evidence="1" type="ORF">DRF67_11540</name>
</gene>